<evidence type="ECO:0000313" key="4">
    <source>
        <dbReference type="Proteomes" id="UP001438707"/>
    </source>
</evidence>
<dbReference type="EMBL" id="JALJOS010000003">
    <property type="protein sequence ID" value="KAK9841376.1"/>
    <property type="molecule type" value="Genomic_DNA"/>
</dbReference>
<keyword evidence="4" id="KW-1185">Reference proteome</keyword>
<feature type="compositionally biased region" description="Polar residues" evidence="1">
    <location>
        <begin position="192"/>
        <end position="209"/>
    </location>
</feature>
<protein>
    <recommendedName>
        <fullName evidence="2">Calponin-homology (CH) domain-containing protein</fullName>
    </recommendedName>
</protein>
<feature type="region of interest" description="Disordered" evidence="1">
    <location>
        <begin position="306"/>
        <end position="332"/>
    </location>
</feature>
<dbReference type="InterPro" id="IPR001715">
    <property type="entry name" value="CH_dom"/>
</dbReference>
<sequence>MQVLQSQPACNDSFTSSPRIQQEACVSIWLDGLGVDTERLKHGHVNLLLDPLRNGLLLLHLARQLRNAPCSSSSNNPTDVAAARRNIVTALLHLGLFDTKASHSPGACLLQDVELMLQGQPRIVWSLLDRVRQHVSHHQPAPPDPSHRSQQRPQAPVSSSPQSVSCMHPSQQPTSASSPPAQQHQGMHAQRPGSQQGRMPNTFPPSQSIRRVQEQLRQQHQDVQQRASFSARISQSGGDQPHDSHLKRPATSPQGRSRLQTVSVQQASQYRTEHAGLEAWHDSRLQAHGHPALHEPVRHGRLVDASHGRSKGMQPHSHDIHQQDRRDSHQEARRNLARAAVNGHHMLGLGPSQACKEPCSSKKHCQVPSAQFRQALQQGQAGTEGGTRKRRSKPARPGLMEWLQQKGIDLGSSCRMEETFADGILLCHLVQNRWHPQLAGVTWTHPSPAAARHNITQALNALHDVPKMPLTNLWRASDIADATPGAVQALLHDLRHADARSV</sequence>
<proteinExistence type="predicted"/>
<evidence type="ECO:0000313" key="3">
    <source>
        <dbReference type="EMBL" id="KAK9841376.1"/>
    </source>
</evidence>
<feature type="region of interest" description="Disordered" evidence="1">
    <location>
        <begin position="134"/>
        <end position="263"/>
    </location>
</feature>
<feature type="compositionally biased region" description="Polar residues" evidence="1">
    <location>
        <begin position="227"/>
        <end position="238"/>
    </location>
</feature>
<feature type="compositionally biased region" description="Low complexity" evidence="1">
    <location>
        <begin position="151"/>
        <end position="183"/>
    </location>
</feature>
<dbReference type="CDD" id="cd00014">
    <property type="entry name" value="CH_SF"/>
    <property type="match status" value="1"/>
</dbReference>
<dbReference type="Pfam" id="PF00307">
    <property type="entry name" value="CH"/>
    <property type="match status" value="1"/>
</dbReference>
<evidence type="ECO:0000256" key="1">
    <source>
        <dbReference type="SAM" id="MobiDB-lite"/>
    </source>
</evidence>
<gene>
    <name evidence="3" type="ORF">WJX74_004825</name>
</gene>
<dbReference type="PROSITE" id="PS50021">
    <property type="entry name" value="CH"/>
    <property type="match status" value="1"/>
</dbReference>
<accession>A0AAW1S7C3</accession>
<feature type="compositionally biased region" description="Basic and acidic residues" evidence="1">
    <location>
        <begin position="211"/>
        <end position="220"/>
    </location>
</feature>
<feature type="compositionally biased region" description="Polar residues" evidence="1">
    <location>
        <begin position="251"/>
        <end position="263"/>
    </location>
</feature>
<feature type="region of interest" description="Disordered" evidence="1">
    <location>
        <begin position="373"/>
        <end position="396"/>
    </location>
</feature>
<dbReference type="AlphaFoldDB" id="A0AAW1S7C3"/>
<dbReference type="Proteomes" id="UP001438707">
    <property type="component" value="Unassembled WGS sequence"/>
</dbReference>
<dbReference type="SUPFAM" id="SSF47576">
    <property type="entry name" value="Calponin-homology domain, CH-domain"/>
    <property type="match status" value="1"/>
</dbReference>
<feature type="compositionally biased region" description="Basic and acidic residues" evidence="1">
    <location>
        <begin position="316"/>
        <end position="332"/>
    </location>
</feature>
<organism evidence="3 4">
    <name type="scientific">Apatococcus lobatus</name>
    <dbReference type="NCBI Taxonomy" id="904363"/>
    <lineage>
        <taxon>Eukaryota</taxon>
        <taxon>Viridiplantae</taxon>
        <taxon>Chlorophyta</taxon>
        <taxon>core chlorophytes</taxon>
        <taxon>Trebouxiophyceae</taxon>
        <taxon>Chlorellales</taxon>
        <taxon>Chlorellaceae</taxon>
        <taxon>Apatococcus</taxon>
    </lineage>
</organism>
<comment type="caution">
    <text evidence="3">The sequence shown here is derived from an EMBL/GenBank/DDBJ whole genome shotgun (WGS) entry which is preliminary data.</text>
</comment>
<feature type="domain" description="Calponin-homology (CH)" evidence="2">
    <location>
        <begin position="393"/>
        <end position="499"/>
    </location>
</feature>
<evidence type="ECO:0000259" key="2">
    <source>
        <dbReference type="PROSITE" id="PS50021"/>
    </source>
</evidence>
<reference evidence="3 4" key="1">
    <citation type="journal article" date="2024" name="Nat. Commun.">
        <title>Phylogenomics reveals the evolutionary origins of lichenization in chlorophyte algae.</title>
        <authorList>
            <person name="Puginier C."/>
            <person name="Libourel C."/>
            <person name="Otte J."/>
            <person name="Skaloud P."/>
            <person name="Haon M."/>
            <person name="Grisel S."/>
            <person name="Petersen M."/>
            <person name="Berrin J.G."/>
            <person name="Delaux P.M."/>
            <person name="Dal Grande F."/>
            <person name="Keller J."/>
        </authorList>
    </citation>
    <scope>NUCLEOTIDE SEQUENCE [LARGE SCALE GENOMIC DNA]</scope>
    <source>
        <strain evidence="3 4">SAG 2145</strain>
    </source>
</reference>
<name>A0AAW1S7C3_9CHLO</name>
<dbReference type="Gene3D" id="1.10.418.10">
    <property type="entry name" value="Calponin-like domain"/>
    <property type="match status" value="1"/>
</dbReference>
<dbReference type="InterPro" id="IPR036872">
    <property type="entry name" value="CH_dom_sf"/>
</dbReference>